<keyword evidence="9" id="KW-1185">Reference proteome</keyword>
<name>A0AAV9E9V7_ACOCL</name>
<keyword evidence="1" id="KW-0805">Transcription regulation</keyword>
<feature type="region of interest" description="Disordered" evidence="5">
    <location>
        <begin position="1"/>
        <end position="34"/>
    </location>
</feature>
<feature type="region of interest" description="Disordered" evidence="5">
    <location>
        <begin position="312"/>
        <end position="348"/>
    </location>
</feature>
<dbReference type="Gene3D" id="1.20.1270.220">
    <property type="match status" value="1"/>
</dbReference>
<feature type="domain" description="NET" evidence="7">
    <location>
        <begin position="235"/>
        <end position="316"/>
    </location>
</feature>
<proteinExistence type="predicted"/>
<dbReference type="PROSITE" id="PS51525">
    <property type="entry name" value="NET"/>
    <property type="match status" value="1"/>
</dbReference>
<evidence type="ECO:0000256" key="3">
    <source>
        <dbReference type="ARBA" id="ARBA00023163"/>
    </source>
</evidence>
<feature type="domain" description="Bromo" evidence="6">
    <location>
        <begin position="87"/>
        <end position="162"/>
    </location>
</feature>
<feature type="compositionally biased region" description="Polar residues" evidence="5">
    <location>
        <begin position="314"/>
        <end position="324"/>
    </location>
</feature>
<dbReference type="Pfam" id="PF00439">
    <property type="entry name" value="Bromodomain"/>
    <property type="match status" value="1"/>
</dbReference>
<dbReference type="InterPro" id="IPR036427">
    <property type="entry name" value="Bromodomain-like_sf"/>
</dbReference>
<evidence type="ECO:0000256" key="5">
    <source>
        <dbReference type="SAM" id="MobiDB-lite"/>
    </source>
</evidence>
<dbReference type="Proteomes" id="UP001180020">
    <property type="component" value="Unassembled WGS sequence"/>
</dbReference>
<reference evidence="8" key="2">
    <citation type="submission" date="2023-06" db="EMBL/GenBank/DDBJ databases">
        <authorList>
            <person name="Ma L."/>
            <person name="Liu K.-W."/>
            <person name="Li Z."/>
            <person name="Hsiao Y.-Y."/>
            <person name="Qi Y."/>
            <person name="Fu T."/>
            <person name="Tang G."/>
            <person name="Zhang D."/>
            <person name="Sun W.-H."/>
            <person name="Liu D.-K."/>
            <person name="Li Y."/>
            <person name="Chen G.-Z."/>
            <person name="Liu X.-D."/>
            <person name="Liao X.-Y."/>
            <person name="Jiang Y.-T."/>
            <person name="Yu X."/>
            <person name="Hao Y."/>
            <person name="Huang J."/>
            <person name="Zhao X.-W."/>
            <person name="Ke S."/>
            <person name="Chen Y.-Y."/>
            <person name="Wu W.-L."/>
            <person name="Hsu J.-L."/>
            <person name="Lin Y.-F."/>
            <person name="Huang M.-D."/>
            <person name="Li C.-Y."/>
            <person name="Huang L."/>
            <person name="Wang Z.-W."/>
            <person name="Zhao X."/>
            <person name="Zhong W.-Y."/>
            <person name="Peng D.-H."/>
            <person name="Ahmad S."/>
            <person name="Lan S."/>
            <person name="Zhang J.-S."/>
            <person name="Tsai W.-C."/>
            <person name="Van De Peer Y."/>
            <person name="Liu Z.-J."/>
        </authorList>
    </citation>
    <scope>NUCLEOTIDE SEQUENCE</scope>
    <source>
        <strain evidence="8">CP</strain>
        <tissue evidence="8">Leaves</tissue>
    </source>
</reference>
<evidence type="ECO:0000313" key="8">
    <source>
        <dbReference type="EMBL" id="KAK1308797.1"/>
    </source>
</evidence>
<keyword evidence="3" id="KW-0804">Transcription</keyword>
<reference evidence="8" key="1">
    <citation type="journal article" date="2023" name="Nat. Commun.">
        <title>Diploid and tetraploid genomes of Acorus and the evolution of monocots.</title>
        <authorList>
            <person name="Ma L."/>
            <person name="Liu K.W."/>
            <person name="Li Z."/>
            <person name="Hsiao Y.Y."/>
            <person name="Qi Y."/>
            <person name="Fu T."/>
            <person name="Tang G.D."/>
            <person name="Zhang D."/>
            <person name="Sun W.H."/>
            <person name="Liu D.K."/>
            <person name="Li Y."/>
            <person name="Chen G.Z."/>
            <person name="Liu X.D."/>
            <person name="Liao X.Y."/>
            <person name="Jiang Y.T."/>
            <person name="Yu X."/>
            <person name="Hao Y."/>
            <person name="Huang J."/>
            <person name="Zhao X.W."/>
            <person name="Ke S."/>
            <person name="Chen Y.Y."/>
            <person name="Wu W.L."/>
            <person name="Hsu J.L."/>
            <person name="Lin Y.F."/>
            <person name="Huang M.D."/>
            <person name="Li C.Y."/>
            <person name="Huang L."/>
            <person name="Wang Z.W."/>
            <person name="Zhao X."/>
            <person name="Zhong W.Y."/>
            <person name="Peng D.H."/>
            <person name="Ahmad S."/>
            <person name="Lan S."/>
            <person name="Zhang J.S."/>
            <person name="Tsai W.C."/>
            <person name="Van de Peer Y."/>
            <person name="Liu Z.J."/>
        </authorList>
    </citation>
    <scope>NUCLEOTIDE SEQUENCE</scope>
    <source>
        <strain evidence="8">CP</strain>
    </source>
</reference>
<evidence type="ECO:0000259" key="6">
    <source>
        <dbReference type="PROSITE" id="PS50014"/>
    </source>
</evidence>
<dbReference type="SMART" id="SM00297">
    <property type="entry name" value="BROMO"/>
    <property type="match status" value="1"/>
</dbReference>
<dbReference type="EMBL" id="JAUJYO010000009">
    <property type="protein sequence ID" value="KAK1308797.1"/>
    <property type="molecule type" value="Genomic_DNA"/>
</dbReference>
<dbReference type="PROSITE" id="PS50014">
    <property type="entry name" value="BROMODOMAIN_2"/>
    <property type="match status" value="1"/>
</dbReference>
<gene>
    <name evidence="8" type="primary">GTE1</name>
    <name evidence="8" type="ORF">QJS10_CPA09g01410</name>
</gene>
<dbReference type="InterPro" id="IPR027353">
    <property type="entry name" value="NET_dom"/>
</dbReference>
<evidence type="ECO:0000259" key="7">
    <source>
        <dbReference type="PROSITE" id="PS51525"/>
    </source>
</evidence>
<sequence>MSGDITTQAMVSPREGVDSPSVKPSGEGEPAPHLERFRHQIDEVTFKADEIEQRVNEVAQFYLSSNKKPLNKCGSTAKVRDMKKQIMQHRYAWVFSEPVDVKTLGLTDYYEVIKKPMDFGTIKKRMEANDGTRYKHVRELCADVRLVFENAMKYNDEGSDVYSMAETLSGKFEERWQLLLPKVIKEETEEAKRCKEESAESHMDMQESQEDKIAKLTRDTSNELDELSLQLEEFREMVVQKCRKISTEEKRKLGAGLARLSTQDLTKALEIITQMNPSFPASAEEVDIDMDAQSESTLWKLKFFVKGALEAETNKTAANKGQQNSKRKRENGDALAKTSGKRSKNLPQ</sequence>
<dbReference type="Gene3D" id="1.20.920.10">
    <property type="entry name" value="Bromodomain-like"/>
    <property type="match status" value="1"/>
</dbReference>
<organism evidence="8 9">
    <name type="scientific">Acorus calamus</name>
    <name type="common">Sweet flag</name>
    <dbReference type="NCBI Taxonomy" id="4465"/>
    <lineage>
        <taxon>Eukaryota</taxon>
        <taxon>Viridiplantae</taxon>
        <taxon>Streptophyta</taxon>
        <taxon>Embryophyta</taxon>
        <taxon>Tracheophyta</taxon>
        <taxon>Spermatophyta</taxon>
        <taxon>Magnoliopsida</taxon>
        <taxon>Liliopsida</taxon>
        <taxon>Acoraceae</taxon>
        <taxon>Acorus</taxon>
    </lineage>
</organism>
<dbReference type="PRINTS" id="PR00503">
    <property type="entry name" value="BROMODOMAIN"/>
</dbReference>
<dbReference type="Pfam" id="PF17035">
    <property type="entry name" value="BET"/>
    <property type="match status" value="1"/>
</dbReference>
<feature type="compositionally biased region" description="Polar residues" evidence="5">
    <location>
        <begin position="1"/>
        <end position="10"/>
    </location>
</feature>
<keyword evidence="2 4" id="KW-0103">Bromodomain</keyword>
<dbReference type="PANTHER" id="PTHR45926">
    <property type="entry name" value="OSJNBA0053K19.4 PROTEIN"/>
    <property type="match status" value="1"/>
</dbReference>
<dbReference type="AlphaFoldDB" id="A0AAV9E9V7"/>
<dbReference type="InterPro" id="IPR038336">
    <property type="entry name" value="NET_sf"/>
</dbReference>
<protein>
    <submittedName>
        <fullName evidence="8">Transcription factor GTE1</fullName>
    </submittedName>
</protein>
<evidence type="ECO:0000256" key="1">
    <source>
        <dbReference type="ARBA" id="ARBA00023015"/>
    </source>
</evidence>
<dbReference type="InterPro" id="IPR001487">
    <property type="entry name" value="Bromodomain"/>
</dbReference>
<evidence type="ECO:0000313" key="9">
    <source>
        <dbReference type="Proteomes" id="UP001180020"/>
    </source>
</evidence>
<comment type="caution">
    <text evidence="8">The sequence shown here is derived from an EMBL/GenBank/DDBJ whole genome shotgun (WGS) entry which is preliminary data.</text>
</comment>
<feature type="compositionally biased region" description="Basic residues" evidence="5">
    <location>
        <begin position="339"/>
        <end position="348"/>
    </location>
</feature>
<evidence type="ECO:0000256" key="4">
    <source>
        <dbReference type="PROSITE-ProRule" id="PRU00035"/>
    </source>
</evidence>
<accession>A0AAV9E9V7</accession>
<dbReference type="SUPFAM" id="SSF47370">
    <property type="entry name" value="Bromodomain"/>
    <property type="match status" value="1"/>
</dbReference>
<evidence type="ECO:0000256" key="2">
    <source>
        <dbReference type="ARBA" id="ARBA00023117"/>
    </source>
</evidence>